<proteinExistence type="predicted"/>
<dbReference type="SUPFAM" id="SSF143011">
    <property type="entry name" value="RelE-like"/>
    <property type="match status" value="1"/>
</dbReference>
<organism evidence="2 3">
    <name type="scientific">Photorhabdus bodei</name>
    <dbReference type="NCBI Taxonomy" id="2029681"/>
    <lineage>
        <taxon>Bacteria</taxon>
        <taxon>Pseudomonadati</taxon>
        <taxon>Pseudomonadota</taxon>
        <taxon>Gammaproteobacteria</taxon>
        <taxon>Enterobacterales</taxon>
        <taxon>Morganellaceae</taxon>
        <taxon>Photorhabdus</taxon>
    </lineage>
</organism>
<dbReference type="Pfam" id="PF15738">
    <property type="entry name" value="YafQ_toxin"/>
    <property type="match status" value="1"/>
</dbReference>
<dbReference type="InterPro" id="IPR035093">
    <property type="entry name" value="RelE/ParE_toxin_dom_sf"/>
</dbReference>
<accession>A0ABX0AK39</accession>
<keyword evidence="3" id="KW-1185">Reference proteome</keyword>
<dbReference type="PANTHER" id="PTHR40588:SF1">
    <property type="entry name" value="MRNA INTERFERASE TOXIN YAFQ"/>
    <property type="match status" value="1"/>
</dbReference>
<dbReference type="RefSeq" id="WP_162119856.1">
    <property type="nucleotide sequence ID" value="NZ_CAWPJS010000002.1"/>
</dbReference>
<reference evidence="2 3" key="1">
    <citation type="submission" date="2019-12" db="EMBL/GenBank/DDBJ databases">
        <title>Engineering Photorhabdus to improve their lethality against agricultural pests.</title>
        <authorList>
            <person name="Machado R.A.R."/>
        </authorList>
    </citation>
    <scope>NUCLEOTIDE SEQUENCE [LARGE SCALE GENOMIC DNA]</scope>
    <source>
        <strain evidence="2 3">M-CN4</strain>
    </source>
</reference>
<dbReference type="NCBIfam" id="TIGR02385">
    <property type="entry name" value="RelE_StbE"/>
    <property type="match status" value="1"/>
</dbReference>
<sequence length="109" mass="12856">MRTIDYASQFKRDYKREKKGRHREILDDALMQVVELLASDSLLELKYCDHALSGDWKDFRDCHIKPDLILIYQKPDADTLRLVRLGSHSELGLYTQDTSKCMFEKRLCC</sequence>
<keyword evidence="1" id="KW-1277">Toxin-antitoxin system</keyword>
<dbReference type="PIRSF" id="PIRSF006156">
    <property type="entry name" value="YafQ"/>
    <property type="match status" value="1"/>
</dbReference>
<name>A0ABX0AK39_9GAMM</name>
<comment type="caution">
    <text evidence="2">The sequence shown here is derived from an EMBL/GenBank/DDBJ whole genome shotgun (WGS) entry which is preliminary data.</text>
</comment>
<evidence type="ECO:0000256" key="1">
    <source>
        <dbReference type="ARBA" id="ARBA00022649"/>
    </source>
</evidence>
<dbReference type="InterPro" id="IPR004386">
    <property type="entry name" value="Toxin_YafQ-like"/>
</dbReference>
<dbReference type="PANTHER" id="PTHR40588">
    <property type="entry name" value="MRNA INTERFERASE TOXIN YAFQ"/>
    <property type="match status" value="1"/>
</dbReference>
<dbReference type="EMBL" id="WSFC01000002">
    <property type="protein sequence ID" value="NDL01927.1"/>
    <property type="molecule type" value="Genomic_DNA"/>
</dbReference>
<protein>
    <submittedName>
        <fullName evidence="2">Type II toxin-antitoxin system mRNA interferase toxin, RelE/StbE family</fullName>
    </submittedName>
</protein>
<dbReference type="InterPro" id="IPR007712">
    <property type="entry name" value="RelE/ParE_toxin"/>
</dbReference>
<gene>
    <name evidence="2" type="ORF">GPY48_01220</name>
</gene>
<dbReference type="Gene3D" id="3.30.2310.20">
    <property type="entry name" value="RelE-like"/>
    <property type="match status" value="1"/>
</dbReference>
<dbReference type="Proteomes" id="UP000466619">
    <property type="component" value="Unassembled WGS sequence"/>
</dbReference>
<evidence type="ECO:0000313" key="2">
    <source>
        <dbReference type="EMBL" id="NDL01927.1"/>
    </source>
</evidence>
<evidence type="ECO:0000313" key="3">
    <source>
        <dbReference type="Proteomes" id="UP000466619"/>
    </source>
</evidence>